<reference evidence="2 3" key="1">
    <citation type="submission" date="2018-08" db="EMBL/GenBank/DDBJ databases">
        <title>Genome and evolution of the arbuscular mycorrhizal fungus Diversispora epigaea (formerly Glomus versiforme) and its bacterial endosymbionts.</title>
        <authorList>
            <person name="Sun X."/>
            <person name="Fei Z."/>
            <person name="Harrison M."/>
        </authorList>
    </citation>
    <scope>NUCLEOTIDE SEQUENCE [LARGE SCALE GENOMIC DNA]</scope>
    <source>
        <strain evidence="2 3">IT104</strain>
    </source>
</reference>
<comment type="caution">
    <text evidence="2">The sequence shown here is derived from an EMBL/GenBank/DDBJ whole genome shotgun (WGS) entry which is preliminary data.</text>
</comment>
<evidence type="ECO:0000256" key="1">
    <source>
        <dbReference type="SAM" id="MobiDB-lite"/>
    </source>
</evidence>
<dbReference type="Proteomes" id="UP000266861">
    <property type="component" value="Unassembled WGS sequence"/>
</dbReference>
<feature type="region of interest" description="Disordered" evidence="1">
    <location>
        <begin position="67"/>
        <end position="170"/>
    </location>
</feature>
<feature type="compositionally biased region" description="Basic and acidic residues" evidence="1">
    <location>
        <begin position="126"/>
        <end position="141"/>
    </location>
</feature>
<evidence type="ECO:0000313" key="2">
    <source>
        <dbReference type="EMBL" id="RHZ53339.1"/>
    </source>
</evidence>
<feature type="region of interest" description="Disordered" evidence="1">
    <location>
        <begin position="1"/>
        <end position="30"/>
    </location>
</feature>
<protein>
    <submittedName>
        <fullName evidence="2">Uncharacterized protein</fullName>
    </submittedName>
</protein>
<feature type="compositionally biased region" description="Basic and acidic residues" evidence="1">
    <location>
        <begin position="67"/>
        <end position="117"/>
    </location>
</feature>
<feature type="compositionally biased region" description="Basic and acidic residues" evidence="1">
    <location>
        <begin position="8"/>
        <end position="20"/>
    </location>
</feature>
<sequence>MVLLLKEVSLKTETPEHEKTTPPTRQPWVEEEKVGIAHQEKKSNKINNYLAPGKTTTLEEEKVGIAHQEKPGIADFKSKTTKNEIRRRPTTDFEKQEEKEGQPRKDHAGVKQSKTDEQETNSIVTDLREKTHGFREEKTAEETDEQETNSIVTDLREKTHGFREEKTAEG</sequence>
<accession>A0A397GST1</accession>
<dbReference type="EMBL" id="PQFF01000390">
    <property type="protein sequence ID" value="RHZ53339.1"/>
    <property type="molecule type" value="Genomic_DNA"/>
</dbReference>
<dbReference type="AlphaFoldDB" id="A0A397GST1"/>
<name>A0A397GST1_9GLOM</name>
<gene>
    <name evidence="2" type="ORF">Glove_443g23</name>
</gene>
<evidence type="ECO:0000313" key="3">
    <source>
        <dbReference type="Proteomes" id="UP000266861"/>
    </source>
</evidence>
<keyword evidence="3" id="KW-1185">Reference proteome</keyword>
<organism evidence="2 3">
    <name type="scientific">Diversispora epigaea</name>
    <dbReference type="NCBI Taxonomy" id="1348612"/>
    <lineage>
        <taxon>Eukaryota</taxon>
        <taxon>Fungi</taxon>
        <taxon>Fungi incertae sedis</taxon>
        <taxon>Mucoromycota</taxon>
        <taxon>Glomeromycotina</taxon>
        <taxon>Glomeromycetes</taxon>
        <taxon>Diversisporales</taxon>
        <taxon>Diversisporaceae</taxon>
        <taxon>Diversispora</taxon>
    </lineage>
</organism>
<proteinExistence type="predicted"/>
<feature type="compositionally biased region" description="Basic and acidic residues" evidence="1">
    <location>
        <begin position="154"/>
        <end position="170"/>
    </location>
</feature>